<dbReference type="Gene3D" id="3.90.550.10">
    <property type="entry name" value="Spore Coat Polysaccharide Biosynthesis Protein SpsA, Chain A"/>
    <property type="match status" value="1"/>
</dbReference>
<evidence type="ECO:0000256" key="1">
    <source>
        <dbReference type="SAM" id="Phobius"/>
    </source>
</evidence>
<dbReference type="OrthoDB" id="3971593at2759"/>
<dbReference type="InterPro" id="IPR001173">
    <property type="entry name" value="Glyco_trans_2-like"/>
</dbReference>
<dbReference type="Proteomes" id="UP000288716">
    <property type="component" value="Unassembled WGS sequence"/>
</dbReference>
<comment type="caution">
    <text evidence="3">The sequence shown here is derived from an EMBL/GenBank/DDBJ whole genome shotgun (WGS) entry which is preliminary data.</text>
</comment>
<keyword evidence="1" id="KW-0812">Transmembrane</keyword>
<dbReference type="PANTHER" id="PTHR16779:SF1">
    <property type="entry name" value="BETA-1,4-MANNOSYLTRANSFERASE EGH"/>
    <property type="match status" value="1"/>
</dbReference>
<dbReference type="InterPro" id="IPR029044">
    <property type="entry name" value="Nucleotide-diphossugar_trans"/>
</dbReference>
<accession>A0A443S270</accession>
<organism evidence="3 4">
    <name type="scientific">Leptotrombidium deliense</name>
    <dbReference type="NCBI Taxonomy" id="299467"/>
    <lineage>
        <taxon>Eukaryota</taxon>
        <taxon>Metazoa</taxon>
        <taxon>Ecdysozoa</taxon>
        <taxon>Arthropoda</taxon>
        <taxon>Chelicerata</taxon>
        <taxon>Arachnida</taxon>
        <taxon>Acari</taxon>
        <taxon>Acariformes</taxon>
        <taxon>Trombidiformes</taxon>
        <taxon>Prostigmata</taxon>
        <taxon>Anystina</taxon>
        <taxon>Parasitengona</taxon>
        <taxon>Trombiculoidea</taxon>
        <taxon>Trombiculidae</taxon>
        <taxon>Leptotrombidium</taxon>
    </lineage>
</organism>
<proteinExistence type="predicted"/>
<dbReference type="STRING" id="299467.A0A443S270"/>
<dbReference type="EMBL" id="NCKV01011480">
    <property type="protein sequence ID" value="RWS21627.1"/>
    <property type="molecule type" value="Genomic_DNA"/>
</dbReference>
<protein>
    <recommendedName>
        <fullName evidence="2">Glycosyltransferase 2-like domain-containing protein</fullName>
    </recommendedName>
</protein>
<dbReference type="Pfam" id="PF13632">
    <property type="entry name" value="Glyco_trans_2_3"/>
    <property type="match status" value="1"/>
</dbReference>
<dbReference type="AlphaFoldDB" id="A0A443S270"/>
<dbReference type="PANTHER" id="PTHR16779">
    <property type="entry name" value="BETA-1,4-MANNOSYLTRANSFERASE EGH"/>
    <property type="match status" value="1"/>
</dbReference>
<evidence type="ECO:0000259" key="2">
    <source>
        <dbReference type="Pfam" id="PF13632"/>
    </source>
</evidence>
<feature type="transmembrane region" description="Helical" evidence="1">
    <location>
        <begin position="243"/>
        <end position="263"/>
    </location>
</feature>
<dbReference type="GO" id="GO:0019187">
    <property type="term" value="F:beta-1,4-mannosyltransferase activity"/>
    <property type="evidence" value="ECO:0007669"/>
    <property type="project" value="InterPro"/>
</dbReference>
<name>A0A443S270_9ACAR</name>
<dbReference type="VEuPathDB" id="VectorBase:LDEU010413"/>
<feature type="transmembrane region" description="Helical" evidence="1">
    <location>
        <begin position="275"/>
        <end position="296"/>
    </location>
</feature>
<evidence type="ECO:0000313" key="4">
    <source>
        <dbReference type="Proteomes" id="UP000288716"/>
    </source>
</evidence>
<dbReference type="InterPro" id="IPR027389">
    <property type="entry name" value="B_mannosylTrfase_Bre-3/Egh"/>
</dbReference>
<feature type="non-terminal residue" evidence="3">
    <location>
        <position position="1"/>
    </location>
</feature>
<feature type="non-terminal residue" evidence="3">
    <location>
        <position position="360"/>
    </location>
</feature>
<feature type="transmembrane region" description="Helical" evidence="1">
    <location>
        <begin position="308"/>
        <end position="337"/>
    </location>
</feature>
<keyword evidence="4" id="KW-1185">Reference proteome</keyword>
<gene>
    <name evidence="3" type="ORF">B4U80_03667</name>
</gene>
<evidence type="ECO:0000313" key="3">
    <source>
        <dbReference type="EMBL" id="RWS21627.1"/>
    </source>
</evidence>
<sequence>GDFPDLIRAILFEHLNICEKIGLKNYVFEIVTEKAICIKSNSKVRLTVVNNEYVTTNHTLFKARNLQFALEFEGNSYLKNDDYIVHLDEDSLMTKNAIIGIINFVAKAKYDFGHGVILYSKDILNWWIMIHESIKVATDYGCIQFQFRLFHKLLYLWKGSFIVARVGAERNVGFDHGIEPSIAEDNFFGLKASSMGYTFDFIDGEVFEFTTITLKDFFKQRQRWALGSRLNIMSPLIPLQFKVFYAAPFLASWVYVLIIPYSILRVMHPIPLDNIFDFLLSFTFCVELYSKLFGAIKQLLLSNRRNIFWGLLSTILLHFIPVTFIIEVCAVFSSFFIRNLYFHVTKKSVNQQCFSNSINA</sequence>
<dbReference type="SUPFAM" id="SSF53448">
    <property type="entry name" value="Nucleotide-diphospho-sugar transferases"/>
    <property type="match status" value="1"/>
</dbReference>
<keyword evidence="1" id="KW-0472">Membrane</keyword>
<feature type="domain" description="Glycosyltransferase 2-like" evidence="2">
    <location>
        <begin position="83"/>
        <end position="278"/>
    </location>
</feature>
<reference evidence="3 4" key="1">
    <citation type="journal article" date="2018" name="Gigascience">
        <title>Genomes of trombidid mites reveal novel predicted allergens and laterally-transferred genes associated with secondary metabolism.</title>
        <authorList>
            <person name="Dong X."/>
            <person name="Chaisiri K."/>
            <person name="Xia D."/>
            <person name="Armstrong S.D."/>
            <person name="Fang Y."/>
            <person name="Donnelly M.J."/>
            <person name="Kadowaki T."/>
            <person name="McGarry J.W."/>
            <person name="Darby A.C."/>
            <person name="Makepeace B.L."/>
        </authorList>
    </citation>
    <scope>NUCLEOTIDE SEQUENCE [LARGE SCALE GENOMIC DNA]</scope>
    <source>
        <strain evidence="3">UoL-UT</strain>
    </source>
</reference>
<keyword evidence="1" id="KW-1133">Transmembrane helix</keyword>
<dbReference type="GO" id="GO:0005737">
    <property type="term" value="C:cytoplasm"/>
    <property type="evidence" value="ECO:0007669"/>
    <property type="project" value="TreeGrafter"/>
</dbReference>